<evidence type="ECO:0000256" key="4">
    <source>
        <dbReference type="ARBA" id="ARBA00023004"/>
    </source>
</evidence>
<keyword evidence="13" id="KW-1185">Reference proteome</keyword>
<dbReference type="InterPro" id="IPR002023">
    <property type="entry name" value="NuoE-like"/>
</dbReference>
<keyword evidence="2 8" id="KW-0001">2Fe-2S</keyword>
<dbReference type="GO" id="GO:0051537">
    <property type="term" value="F:2 iron, 2 sulfur cluster binding"/>
    <property type="evidence" value="ECO:0007669"/>
    <property type="project" value="UniProtKB-KW"/>
</dbReference>
<comment type="catalytic activity">
    <reaction evidence="7">
        <text>a quinone + NADH + 5 H(+)(in) = a quinol + NAD(+) + 4 H(+)(out)</text>
        <dbReference type="Rhea" id="RHEA:57888"/>
        <dbReference type="ChEBI" id="CHEBI:15378"/>
        <dbReference type="ChEBI" id="CHEBI:24646"/>
        <dbReference type="ChEBI" id="CHEBI:57540"/>
        <dbReference type="ChEBI" id="CHEBI:57945"/>
        <dbReference type="ChEBI" id="CHEBI:132124"/>
    </reaction>
</comment>
<organism evidence="9 12">
    <name type="scientific">Paenalcaligenes hominis</name>
    <dbReference type="NCBI Taxonomy" id="643674"/>
    <lineage>
        <taxon>Bacteria</taxon>
        <taxon>Pseudomonadati</taxon>
        <taxon>Pseudomonadota</taxon>
        <taxon>Betaproteobacteria</taxon>
        <taxon>Burkholderiales</taxon>
        <taxon>Alcaligenaceae</taxon>
        <taxon>Paenalcaligenes</taxon>
    </lineage>
</organism>
<dbReference type="STRING" id="643674.PAEH1_05365"/>
<protein>
    <submittedName>
        <fullName evidence="9">NADH-quinone oxidoreductase subunit E</fullName>
    </submittedName>
    <submittedName>
        <fullName evidence="10">NADH-quinone oxidoreductase subunit NuoE</fullName>
        <ecNumber evidence="10">1.6.5.11</ecNumber>
    </submittedName>
</protein>
<reference evidence="10" key="3">
    <citation type="journal article" date="2021" name="PeerJ">
        <title>Extensive microbial diversity within the chicken gut microbiome revealed by metagenomics and culture.</title>
        <authorList>
            <person name="Gilroy R."/>
            <person name="Ravi A."/>
            <person name="Getino M."/>
            <person name="Pursley I."/>
            <person name="Horton D.L."/>
            <person name="Alikhan N.F."/>
            <person name="Baker D."/>
            <person name="Gharbi K."/>
            <person name="Hall N."/>
            <person name="Watson M."/>
            <person name="Adriaenssens E.M."/>
            <person name="Foster-Nyarko E."/>
            <person name="Jarju S."/>
            <person name="Secka A."/>
            <person name="Antonio M."/>
            <person name="Oren A."/>
            <person name="Chaudhuri R.R."/>
            <person name="La Ragione R."/>
            <person name="Hildebrand F."/>
            <person name="Pallen M.J."/>
        </authorList>
    </citation>
    <scope>NUCLEOTIDE SEQUENCE</scope>
    <source>
        <strain evidence="10">CHK175-13533</strain>
    </source>
</reference>
<dbReference type="Pfam" id="PF01257">
    <property type="entry name" value="2Fe-2S_thioredx"/>
    <property type="match status" value="1"/>
</dbReference>
<comment type="cofactor">
    <cofactor evidence="8">
        <name>[2Fe-2S] cluster</name>
        <dbReference type="ChEBI" id="CHEBI:190135"/>
    </cofactor>
    <text evidence="8">Binds 1 [2Fe-2S] cluster.</text>
</comment>
<dbReference type="FunFam" id="1.10.10.1590:FF:000001">
    <property type="entry name" value="NADH-quinone oxidoreductase subunit E"/>
    <property type="match status" value="1"/>
</dbReference>
<dbReference type="Proteomes" id="UP000700248">
    <property type="component" value="Unassembled WGS sequence"/>
</dbReference>
<dbReference type="KEGG" id="phn:PAEH1_05365"/>
<evidence type="ECO:0000256" key="6">
    <source>
        <dbReference type="ARBA" id="ARBA00034078"/>
    </source>
</evidence>
<comment type="similarity">
    <text evidence="1">Belongs to the complex I 24 kDa subunit family.</text>
</comment>
<feature type="binding site" evidence="8">
    <location>
        <position position="128"/>
    </location>
    <ligand>
        <name>[2Fe-2S] cluster</name>
        <dbReference type="ChEBI" id="CHEBI:190135"/>
    </ligand>
</feature>
<dbReference type="EC" id="1.6.5.11" evidence="10"/>
<dbReference type="EMBL" id="DYTQ01000062">
    <property type="protein sequence ID" value="HJH23979.1"/>
    <property type="molecule type" value="Genomic_DNA"/>
</dbReference>
<feature type="binding site" evidence="8">
    <location>
        <position position="88"/>
    </location>
    <ligand>
        <name>[2Fe-2S] cluster</name>
        <dbReference type="ChEBI" id="CHEBI:190135"/>
    </ligand>
</feature>
<evidence type="ECO:0000313" key="12">
    <source>
        <dbReference type="Proteomes" id="UP000189369"/>
    </source>
</evidence>
<evidence type="ECO:0000256" key="1">
    <source>
        <dbReference type="ARBA" id="ARBA00010643"/>
    </source>
</evidence>
<evidence type="ECO:0000313" key="9">
    <source>
        <dbReference type="EMBL" id="AQS51145.1"/>
    </source>
</evidence>
<dbReference type="InterPro" id="IPR036249">
    <property type="entry name" value="Thioredoxin-like_sf"/>
</dbReference>
<dbReference type="Gene3D" id="3.40.30.10">
    <property type="entry name" value="Glutaredoxin"/>
    <property type="match status" value="1"/>
</dbReference>
<keyword evidence="4 8" id="KW-0408">Iron</keyword>
<dbReference type="InterPro" id="IPR041921">
    <property type="entry name" value="NuoE_N"/>
</dbReference>
<evidence type="ECO:0000256" key="3">
    <source>
        <dbReference type="ARBA" id="ARBA00022723"/>
    </source>
</evidence>
<dbReference type="EMBL" id="CP019697">
    <property type="protein sequence ID" value="AQS51145.1"/>
    <property type="molecule type" value="Genomic_DNA"/>
</dbReference>
<dbReference type="Gene3D" id="1.10.10.1590">
    <property type="entry name" value="NADH-quinone oxidoreductase subunit E"/>
    <property type="match status" value="1"/>
</dbReference>
<comment type="cofactor">
    <cofactor evidence="6">
        <name>[2Fe-2S] cluster</name>
        <dbReference type="ChEBI" id="CHEBI:190135"/>
    </cofactor>
</comment>
<keyword evidence="10" id="KW-0560">Oxidoreductase</keyword>
<dbReference type="CDD" id="cd03064">
    <property type="entry name" value="TRX_Fd_NuoE"/>
    <property type="match status" value="1"/>
</dbReference>
<evidence type="ECO:0000313" key="11">
    <source>
        <dbReference type="EMBL" id="NJB63795.1"/>
    </source>
</evidence>
<feature type="binding site" evidence="8">
    <location>
        <position position="124"/>
    </location>
    <ligand>
        <name>[2Fe-2S] cluster</name>
        <dbReference type="ChEBI" id="CHEBI:190135"/>
    </ligand>
</feature>
<evidence type="ECO:0000256" key="7">
    <source>
        <dbReference type="ARBA" id="ARBA00047712"/>
    </source>
</evidence>
<reference evidence="10" key="4">
    <citation type="submission" date="2021-09" db="EMBL/GenBank/DDBJ databases">
        <authorList>
            <person name="Gilroy R."/>
        </authorList>
    </citation>
    <scope>NUCLEOTIDE SEQUENCE</scope>
    <source>
        <strain evidence="10">CHK175-13533</strain>
    </source>
</reference>
<dbReference type="PANTHER" id="PTHR10371:SF3">
    <property type="entry name" value="NADH DEHYDROGENASE [UBIQUINONE] FLAVOPROTEIN 2, MITOCHONDRIAL"/>
    <property type="match status" value="1"/>
</dbReference>
<dbReference type="Proteomes" id="UP000189369">
    <property type="component" value="Chromosome"/>
</dbReference>
<dbReference type="NCBIfam" id="TIGR01958">
    <property type="entry name" value="nuoE_fam"/>
    <property type="match status" value="1"/>
</dbReference>
<accession>A0A1U9JZC4</accession>
<dbReference type="Proteomes" id="UP000783934">
    <property type="component" value="Unassembled WGS sequence"/>
</dbReference>
<dbReference type="EMBL" id="JAATIZ010000001">
    <property type="protein sequence ID" value="NJB63795.1"/>
    <property type="molecule type" value="Genomic_DNA"/>
</dbReference>
<sequence>MLLSEKAYQHIDRELAKFPTEQKRSAIMAALTIAQEEKGWLSNELIEDVANYLGLPPIMVQEVATFYDMYHLQPVGKYTISVCTNLPCALRNGVKSGQYLQDKLGIGYGETTEDGLFTLEECECMGSCGDSPVMLVNNHFMCVRMEPERIDTMLDTLKNGESA</sequence>
<name>A0A1U9JZC4_9BURK</name>
<proteinExistence type="inferred from homology"/>
<dbReference type="NCBIfam" id="NF005723">
    <property type="entry name" value="PRK07539.1-3"/>
    <property type="match status" value="1"/>
</dbReference>
<dbReference type="InterPro" id="IPR042128">
    <property type="entry name" value="NuoE_dom"/>
</dbReference>
<dbReference type="PIRSF" id="PIRSF000216">
    <property type="entry name" value="NADH_DH_24kDa"/>
    <property type="match status" value="1"/>
</dbReference>
<evidence type="ECO:0000256" key="5">
    <source>
        <dbReference type="ARBA" id="ARBA00023014"/>
    </source>
</evidence>
<feature type="binding site" evidence="8">
    <location>
        <position position="83"/>
    </location>
    <ligand>
        <name>[2Fe-2S] cluster</name>
        <dbReference type="ChEBI" id="CHEBI:190135"/>
    </ligand>
</feature>
<dbReference type="RefSeq" id="WP_077733700.1">
    <property type="nucleotide sequence ID" value="NZ_BMCQ01000002.1"/>
</dbReference>
<evidence type="ECO:0000313" key="10">
    <source>
        <dbReference type="EMBL" id="HJH23979.1"/>
    </source>
</evidence>
<dbReference type="SUPFAM" id="SSF52833">
    <property type="entry name" value="Thioredoxin-like"/>
    <property type="match status" value="1"/>
</dbReference>
<evidence type="ECO:0000313" key="13">
    <source>
        <dbReference type="Proteomes" id="UP000783934"/>
    </source>
</evidence>
<dbReference type="GO" id="GO:0003954">
    <property type="term" value="F:NADH dehydrogenase activity"/>
    <property type="evidence" value="ECO:0007669"/>
    <property type="project" value="TreeGrafter"/>
</dbReference>
<evidence type="ECO:0000256" key="2">
    <source>
        <dbReference type="ARBA" id="ARBA00022714"/>
    </source>
</evidence>
<keyword evidence="5 8" id="KW-0411">Iron-sulfur</keyword>
<dbReference type="GO" id="GO:0046872">
    <property type="term" value="F:metal ion binding"/>
    <property type="evidence" value="ECO:0007669"/>
    <property type="project" value="UniProtKB-KW"/>
</dbReference>
<gene>
    <name evidence="10" type="primary">nuoE</name>
    <name evidence="11" type="ORF">GGR41_000016</name>
    <name evidence="10" type="ORF">K8U84_05425</name>
    <name evidence="9" type="ORF">PAEH1_05365</name>
</gene>
<keyword evidence="3 8" id="KW-0479">Metal-binding</keyword>
<reference evidence="9 12" key="1">
    <citation type="submission" date="2017-01" db="EMBL/GenBank/DDBJ databases">
        <title>Complete Genome Sequence of Paenalcaligenes hominis, Isolated from a paraplegic Patient with neurogenic bladder.</title>
        <authorList>
            <person name="Mukhopadhyay R."/>
            <person name="Joaquin J."/>
            <person name="Hogue R."/>
            <person name="Kilaru A."/>
            <person name="Jospin G."/>
            <person name="Mars K."/>
            <person name="Eisen J.A."/>
            <person name="Chaturvedi V."/>
        </authorList>
    </citation>
    <scope>NUCLEOTIDE SEQUENCE [LARGE SCALE GENOMIC DNA]</scope>
    <source>
        <strain evidence="9 12">15S00501</strain>
    </source>
</reference>
<reference evidence="11 13" key="2">
    <citation type="submission" date="2020-03" db="EMBL/GenBank/DDBJ databases">
        <title>Genomic Encyclopedia of Type Strains, Phase IV (KMG-IV): sequencing the most valuable type-strain genomes for metagenomic binning, comparative biology and taxonomic classification.</title>
        <authorList>
            <person name="Goeker M."/>
        </authorList>
    </citation>
    <scope>NUCLEOTIDE SEQUENCE [LARGE SCALE GENOMIC DNA]</scope>
    <source>
        <strain evidence="11 13">DSM 26613</strain>
    </source>
</reference>
<dbReference type="OrthoDB" id="9807941at2"/>
<evidence type="ECO:0000256" key="8">
    <source>
        <dbReference type="PIRSR" id="PIRSR000216-1"/>
    </source>
</evidence>
<dbReference type="PANTHER" id="PTHR10371">
    <property type="entry name" value="NADH DEHYDROGENASE UBIQUINONE FLAVOPROTEIN 2, MITOCHONDRIAL"/>
    <property type="match status" value="1"/>
</dbReference>
<dbReference type="AlphaFoldDB" id="A0A1U9JZC4"/>